<dbReference type="GO" id="GO:0003677">
    <property type="term" value="F:DNA binding"/>
    <property type="evidence" value="ECO:0007669"/>
    <property type="project" value="UniProtKB-KW"/>
</dbReference>
<dbReference type="GO" id="GO:0009307">
    <property type="term" value="P:DNA restriction-modification system"/>
    <property type="evidence" value="ECO:0007669"/>
    <property type="project" value="UniProtKB-KW"/>
</dbReference>
<dbReference type="KEGG" id="fuv:JR347_13210"/>
<reference evidence="6" key="1">
    <citation type="submission" date="2021-02" db="EMBL/GenBank/DDBJ databases">
        <title>Fulvivirga sp. S481 isolated from sea water.</title>
        <authorList>
            <person name="Bae S.S."/>
            <person name="Baek K."/>
        </authorList>
    </citation>
    <scope>NUCLEOTIDE SEQUENCE</scope>
    <source>
        <strain evidence="6">S481</strain>
    </source>
</reference>
<gene>
    <name evidence="6" type="ORF">JR347_13210</name>
</gene>
<dbReference type="AlphaFoldDB" id="A0A974WE29"/>
<evidence type="ECO:0000313" key="6">
    <source>
        <dbReference type="EMBL" id="QSE96553.1"/>
    </source>
</evidence>
<dbReference type="Gene3D" id="3.90.220.20">
    <property type="entry name" value="DNA methylase specificity domains"/>
    <property type="match status" value="2"/>
</dbReference>
<dbReference type="PANTHER" id="PTHR43140:SF1">
    <property type="entry name" value="TYPE I RESTRICTION ENZYME ECOKI SPECIFICITY SUBUNIT"/>
    <property type="match status" value="1"/>
</dbReference>
<dbReference type="RefSeq" id="WP_205721067.1">
    <property type="nucleotide sequence ID" value="NZ_CP070608.1"/>
</dbReference>
<dbReference type="InterPro" id="IPR044946">
    <property type="entry name" value="Restrct_endonuc_typeI_TRD_sf"/>
</dbReference>
<dbReference type="GO" id="GO:0004519">
    <property type="term" value="F:endonuclease activity"/>
    <property type="evidence" value="ECO:0007669"/>
    <property type="project" value="UniProtKB-KW"/>
</dbReference>
<dbReference type="EMBL" id="CP070608">
    <property type="protein sequence ID" value="QSE96553.1"/>
    <property type="molecule type" value="Genomic_DNA"/>
</dbReference>
<feature type="coiled-coil region" evidence="4">
    <location>
        <begin position="526"/>
        <end position="553"/>
    </location>
</feature>
<protein>
    <submittedName>
        <fullName evidence="6">Restriction endonuclease subunit S</fullName>
    </submittedName>
</protein>
<sequence>MKLLEIFKDLTVHPKNAQELKGLILQLAIQAKLTKKWREQNPNVQPASVLLKKIQEEKAQLIKEKKIKKENIPPVDLAEVYFNIPDSWVWERLGQIGFVFNGDSVNKSIKEAKYANLKEGFPYIATKDVGYLNDPINHDNGVKIPFNEPKFKVARKGTVLICSEGGSAGKKMGILEQDSCFGNKLYAIEQFGGIQSVYIQSIYGSESFGSAFKESMTGIIGGISSSAFKSLYVPLPPLEEQKAIVEIVNQLFTEVEALEEQTKVRVQLKEDFVTSALQQLTTGDTIEQWSFLRDHFKTFFTEKSSVKKLRESILQLAVQGKLTQHWRSENPVQETAAELLEKIKAEKAQLIKDKKIKKEKPLPEITEDEIPYELPEDWVWCRLGEVVSLKSGQDLKPSEYSDKEDFGLPYITGASNLKDEKVIINRWTNAPRSLAKKGDLLLTCKGSGVGKMGWLHVDSAHIARQIMALDTFLSPLDFVKIIMDVNAMTYRRNANGLIPGIDRNTVLYTLIAFPPSEEQQTIVTKVNALMALCDALEQEIENSTNQVEQLMQSCLREVFEGADQK</sequence>
<feature type="coiled-coil region" evidence="4">
    <location>
        <begin position="333"/>
        <end position="360"/>
    </location>
</feature>
<name>A0A974WE29_9BACT</name>
<evidence type="ECO:0000256" key="3">
    <source>
        <dbReference type="ARBA" id="ARBA00023125"/>
    </source>
</evidence>
<feature type="domain" description="Type I restriction modification DNA specificity" evidence="5">
    <location>
        <begin position="375"/>
        <end position="542"/>
    </location>
</feature>
<comment type="similarity">
    <text evidence="1">Belongs to the type-I restriction system S methylase family.</text>
</comment>
<organism evidence="6 7">
    <name type="scientific">Fulvivirga lutea</name>
    <dbReference type="NCBI Taxonomy" id="2810512"/>
    <lineage>
        <taxon>Bacteria</taxon>
        <taxon>Pseudomonadati</taxon>
        <taxon>Bacteroidota</taxon>
        <taxon>Cytophagia</taxon>
        <taxon>Cytophagales</taxon>
        <taxon>Fulvivirgaceae</taxon>
        <taxon>Fulvivirga</taxon>
    </lineage>
</organism>
<evidence type="ECO:0000313" key="7">
    <source>
        <dbReference type="Proteomes" id="UP000662783"/>
    </source>
</evidence>
<keyword evidence="3" id="KW-0238">DNA-binding</keyword>
<keyword evidence="7" id="KW-1185">Reference proteome</keyword>
<dbReference type="InterPro" id="IPR000055">
    <property type="entry name" value="Restrct_endonuc_typeI_TRD"/>
</dbReference>
<keyword evidence="4" id="KW-0175">Coiled coil</keyword>
<keyword evidence="6" id="KW-0540">Nuclease</keyword>
<dbReference type="SUPFAM" id="SSF116734">
    <property type="entry name" value="DNA methylase specificity domain"/>
    <property type="match status" value="2"/>
</dbReference>
<evidence type="ECO:0000256" key="4">
    <source>
        <dbReference type="SAM" id="Coils"/>
    </source>
</evidence>
<evidence type="ECO:0000256" key="1">
    <source>
        <dbReference type="ARBA" id="ARBA00010923"/>
    </source>
</evidence>
<evidence type="ECO:0000256" key="2">
    <source>
        <dbReference type="ARBA" id="ARBA00022747"/>
    </source>
</evidence>
<keyword evidence="6" id="KW-0378">Hydrolase</keyword>
<dbReference type="Pfam" id="PF01420">
    <property type="entry name" value="Methylase_S"/>
    <property type="match status" value="2"/>
</dbReference>
<keyword evidence="2" id="KW-0680">Restriction system</keyword>
<dbReference type="REBASE" id="459945">
    <property type="entry name" value="S.FspS481ORF13205P"/>
</dbReference>
<dbReference type="InterPro" id="IPR051212">
    <property type="entry name" value="Type-I_RE_S_subunit"/>
</dbReference>
<keyword evidence="6" id="KW-0255">Endonuclease</keyword>
<evidence type="ECO:0000259" key="5">
    <source>
        <dbReference type="Pfam" id="PF01420"/>
    </source>
</evidence>
<dbReference type="Proteomes" id="UP000662783">
    <property type="component" value="Chromosome"/>
</dbReference>
<dbReference type="PANTHER" id="PTHR43140">
    <property type="entry name" value="TYPE-1 RESTRICTION ENZYME ECOKI SPECIFICITY PROTEIN"/>
    <property type="match status" value="1"/>
</dbReference>
<proteinExistence type="inferred from homology"/>
<feature type="domain" description="Type I restriction modification DNA specificity" evidence="5">
    <location>
        <begin position="86"/>
        <end position="264"/>
    </location>
</feature>
<accession>A0A974WE29</accession>